<dbReference type="GO" id="GO:0016829">
    <property type="term" value="F:lyase activity"/>
    <property type="evidence" value="ECO:0007669"/>
    <property type="project" value="UniProtKB-KW"/>
</dbReference>
<dbReference type="PANTHER" id="PTHR31559">
    <property type="entry name" value="PYRIDOXAL 5'-PHOSPHATE SYNTHASE SUBUNIT SNO"/>
    <property type="match status" value="1"/>
</dbReference>
<sequence>MALIANVTIGILAMQGAFAEHQVMLQKLSLKSRMVIVLVRTPEDLARCDALIIPGGESTTIALLARLAGLLGPLREFVKSKPVWGTCAGAILLAQSVEGAKKGGQELLGGISATVARNGWGSQIESFEAPLEVEGMRDPERPFQGVFIRAPVVVALHPSPSDPPIQIVSRISASLLPRTQTLVPYDEDDTDPRDPRTIVALRQGRHLLTSFHPELTKDDRFHEYFVRECVLPTLA</sequence>
<feature type="active site" description="Charge relay system" evidence="7">
    <location>
        <position position="212"/>
    </location>
</feature>
<dbReference type="EMBL" id="KB468113">
    <property type="protein sequence ID" value="PCH41729.1"/>
    <property type="molecule type" value="Genomic_DNA"/>
</dbReference>
<dbReference type="InterPro" id="IPR021196">
    <property type="entry name" value="PdxT/SNO_CS"/>
</dbReference>
<accession>A0A2H3JSF4</accession>
<keyword evidence="9" id="KW-0808">Transferase</keyword>
<evidence type="ECO:0000256" key="6">
    <source>
        <dbReference type="ARBA" id="ARBA00049534"/>
    </source>
</evidence>
<gene>
    <name evidence="9" type="ORF">WOLCODRAFT_89481</name>
</gene>
<evidence type="ECO:0000256" key="7">
    <source>
        <dbReference type="PIRSR" id="PIRSR005639-1"/>
    </source>
</evidence>
<dbReference type="GO" id="GO:0004359">
    <property type="term" value="F:glutaminase activity"/>
    <property type="evidence" value="ECO:0007669"/>
    <property type="project" value="UniProtKB-EC"/>
</dbReference>
<comment type="catalytic activity">
    <reaction evidence="6">
        <text>L-glutamine + H2O = L-glutamate + NH4(+)</text>
        <dbReference type="Rhea" id="RHEA:15889"/>
        <dbReference type="ChEBI" id="CHEBI:15377"/>
        <dbReference type="ChEBI" id="CHEBI:28938"/>
        <dbReference type="ChEBI" id="CHEBI:29985"/>
        <dbReference type="ChEBI" id="CHEBI:58359"/>
        <dbReference type="EC" id="3.5.1.2"/>
    </reaction>
</comment>
<feature type="active site" description="Charge relay system" evidence="7">
    <location>
        <position position="214"/>
    </location>
</feature>
<evidence type="ECO:0000256" key="5">
    <source>
        <dbReference type="ARBA" id="ARBA00023239"/>
    </source>
</evidence>
<dbReference type="CDD" id="cd01749">
    <property type="entry name" value="GATase1_PB"/>
    <property type="match status" value="1"/>
</dbReference>
<evidence type="ECO:0000256" key="3">
    <source>
        <dbReference type="ARBA" id="ARBA00022801"/>
    </source>
</evidence>
<keyword evidence="5" id="KW-0456">Lyase</keyword>
<dbReference type="EC" id="3.5.1.2" evidence="2"/>
<dbReference type="GO" id="GO:0016740">
    <property type="term" value="F:transferase activity"/>
    <property type="evidence" value="ECO:0007669"/>
    <property type="project" value="UniProtKB-KW"/>
</dbReference>
<reference evidence="9 10" key="1">
    <citation type="journal article" date="2012" name="Science">
        <title>The Paleozoic origin of enzymatic lignin decomposition reconstructed from 31 fungal genomes.</title>
        <authorList>
            <person name="Floudas D."/>
            <person name="Binder M."/>
            <person name="Riley R."/>
            <person name="Barry K."/>
            <person name="Blanchette R.A."/>
            <person name="Henrissat B."/>
            <person name="Martinez A.T."/>
            <person name="Otillar R."/>
            <person name="Spatafora J.W."/>
            <person name="Yadav J.S."/>
            <person name="Aerts A."/>
            <person name="Benoit I."/>
            <person name="Boyd A."/>
            <person name="Carlson A."/>
            <person name="Copeland A."/>
            <person name="Coutinho P.M."/>
            <person name="de Vries R.P."/>
            <person name="Ferreira P."/>
            <person name="Findley K."/>
            <person name="Foster B."/>
            <person name="Gaskell J."/>
            <person name="Glotzer D."/>
            <person name="Gorecki P."/>
            <person name="Heitman J."/>
            <person name="Hesse C."/>
            <person name="Hori C."/>
            <person name="Igarashi K."/>
            <person name="Jurgens J.A."/>
            <person name="Kallen N."/>
            <person name="Kersten P."/>
            <person name="Kohler A."/>
            <person name="Kuees U."/>
            <person name="Kumar T.K.A."/>
            <person name="Kuo A."/>
            <person name="LaButti K."/>
            <person name="Larrondo L.F."/>
            <person name="Lindquist E."/>
            <person name="Ling A."/>
            <person name="Lombard V."/>
            <person name="Lucas S."/>
            <person name="Lundell T."/>
            <person name="Martin R."/>
            <person name="McLaughlin D.J."/>
            <person name="Morgenstern I."/>
            <person name="Morin E."/>
            <person name="Murat C."/>
            <person name="Nagy L.G."/>
            <person name="Nolan M."/>
            <person name="Ohm R.A."/>
            <person name="Patyshakuliyeva A."/>
            <person name="Rokas A."/>
            <person name="Ruiz-Duenas F.J."/>
            <person name="Sabat G."/>
            <person name="Salamov A."/>
            <person name="Samejima M."/>
            <person name="Schmutz J."/>
            <person name="Slot J.C."/>
            <person name="St John F."/>
            <person name="Stenlid J."/>
            <person name="Sun H."/>
            <person name="Sun S."/>
            <person name="Syed K."/>
            <person name="Tsang A."/>
            <person name="Wiebenga A."/>
            <person name="Young D."/>
            <person name="Pisabarro A."/>
            <person name="Eastwood D.C."/>
            <person name="Martin F."/>
            <person name="Cullen D."/>
            <person name="Grigoriev I.V."/>
            <person name="Hibbett D.S."/>
        </authorList>
    </citation>
    <scope>NUCLEOTIDE SEQUENCE [LARGE SCALE GENOMIC DNA]</scope>
    <source>
        <strain evidence="9 10">MD-104</strain>
    </source>
</reference>
<protein>
    <recommendedName>
        <fullName evidence="2">glutaminase</fullName>
        <ecNumber evidence="2">3.5.1.2</ecNumber>
    </recommendedName>
</protein>
<dbReference type="InterPro" id="IPR029062">
    <property type="entry name" value="Class_I_gatase-like"/>
</dbReference>
<dbReference type="Proteomes" id="UP000218811">
    <property type="component" value="Unassembled WGS sequence"/>
</dbReference>
<evidence type="ECO:0000313" key="9">
    <source>
        <dbReference type="EMBL" id="PCH41729.1"/>
    </source>
</evidence>
<name>A0A2H3JSF4_WOLCO</name>
<feature type="active site" description="Nucleophile" evidence="7">
    <location>
        <position position="87"/>
    </location>
</feature>
<dbReference type="NCBIfam" id="TIGR03800">
    <property type="entry name" value="PLP_synth_Pdx2"/>
    <property type="match status" value="1"/>
</dbReference>
<keyword evidence="3" id="KW-0378">Hydrolase</keyword>
<dbReference type="AlphaFoldDB" id="A0A2H3JSF4"/>
<keyword evidence="4 9" id="KW-0315">Glutamine amidotransferase</keyword>
<dbReference type="GO" id="GO:1903600">
    <property type="term" value="C:glutaminase complex"/>
    <property type="evidence" value="ECO:0007669"/>
    <property type="project" value="TreeGrafter"/>
</dbReference>
<dbReference type="PANTHER" id="PTHR31559:SF0">
    <property type="entry name" value="PYRIDOXAL 5'-PHOSPHATE SYNTHASE SUBUNIT SNO1-RELATED"/>
    <property type="match status" value="1"/>
</dbReference>
<dbReference type="PROSITE" id="PS51273">
    <property type="entry name" value="GATASE_TYPE_1"/>
    <property type="match status" value="1"/>
</dbReference>
<dbReference type="FunFam" id="3.40.50.880:FF:000077">
    <property type="entry name" value="Unplaced genomic scaffold supercont2.4, whole genome shotgun sequence"/>
    <property type="match status" value="1"/>
</dbReference>
<evidence type="ECO:0000313" key="10">
    <source>
        <dbReference type="Proteomes" id="UP000218811"/>
    </source>
</evidence>
<dbReference type="STRING" id="742152.A0A2H3JSF4"/>
<dbReference type="SUPFAM" id="SSF52317">
    <property type="entry name" value="Class I glutamine amidotransferase-like"/>
    <property type="match status" value="1"/>
</dbReference>
<dbReference type="GO" id="GO:0005829">
    <property type="term" value="C:cytosol"/>
    <property type="evidence" value="ECO:0007669"/>
    <property type="project" value="TreeGrafter"/>
</dbReference>
<dbReference type="PROSITE" id="PS51130">
    <property type="entry name" value="PDXT_SNO_2"/>
    <property type="match status" value="1"/>
</dbReference>
<dbReference type="PIRSF" id="PIRSF005639">
    <property type="entry name" value="Glut_amidoT_SNO"/>
    <property type="match status" value="1"/>
</dbReference>
<keyword evidence="10" id="KW-1185">Reference proteome</keyword>
<organism evidence="9 10">
    <name type="scientific">Wolfiporia cocos (strain MD-104)</name>
    <name type="common">Brown rot fungus</name>
    <dbReference type="NCBI Taxonomy" id="742152"/>
    <lineage>
        <taxon>Eukaryota</taxon>
        <taxon>Fungi</taxon>
        <taxon>Dikarya</taxon>
        <taxon>Basidiomycota</taxon>
        <taxon>Agaricomycotina</taxon>
        <taxon>Agaricomycetes</taxon>
        <taxon>Polyporales</taxon>
        <taxon>Phaeolaceae</taxon>
        <taxon>Wolfiporia</taxon>
    </lineage>
</organism>
<comment type="similarity">
    <text evidence="1">Belongs to the glutaminase PdxT/SNO family.</text>
</comment>
<dbReference type="InterPro" id="IPR002161">
    <property type="entry name" value="PdxT/SNO"/>
</dbReference>
<dbReference type="OrthoDB" id="2039at2759"/>
<dbReference type="OMA" id="GMIMLAD"/>
<evidence type="ECO:0000256" key="1">
    <source>
        <dbReference type="ARBA" id="ARBA00008345"/>
    </source>
</evidence>
<feature type="binding site" evidence="8">
    <location>
        <begin position="56"/>
        <end position="58"/>
    </location>
    <ligand>
        <name>L-glutamine</name>
        <dbReference type="ChEBI" id="CHEBI:58359"/>
    </ligand>
</feature>
<dbReference type="GO" id="GO:0008614">
    <property type="term" value="P:pyridoxine metabolic process"/>
    <property type="evidence" value="ECO:0007669"/>
    <property type="project" value="TreeGrafter"/>
</dbReference>
<proteinExistence type="inferred from homology"/>
<dbReference type="Gene3D" id="3.40.50.880">
    <property type="match status" value="1"/>
</dbReference>
<dbReference type="GO" id="GO:0042823">
    <property type="term" value="P:pyridoxal phosphate biosynthetic process"/>
    <property type="evidence" value="ECO:0007669"/>
    <property type="project" value="InterPro"/>
</dbReference>
<evidence type="ECO:0000256" key="2">
    <source>
        <dbReference type="ARBA" id="ARBA00012918"/>
    </source>
</evidence>
<feature type="binding site" evidence="8">
    <location>
        <begin position="148"/>
        <end position="149"/>
    </location>
    <ligand>
        <name>L-glutamine</name>
        <dbReference type="ChEBI" id="CHEBI:58359"/>
    </ligand>
</feature>
<evidence type="ECO:0000256" key="4">
    <source>
        <dbReference type="ARBA" id="ARBA00022962"/>
    </source>
</evidence>
<evidence type="ECO:0000256" key="8">
    <source>
        <dbReference type="PIRSR" id="PIRSR005639-2"/>
    </source>
</evidence>
<dbReference type="Pfam" id="PF01174">
    <property type="entry name" value="SNO"/>
    <property type="match status" value="1"/>
</dbReference>
<dbReference type="PROSITE" id="PS01236">
    <property type="entry name" value="PDXT_SNO_1"/>
    <property type="match status" value="1"/>
</dbReference>
<feature type="binding site" evidence="8">
    <location>
        <position position="117"/>
    </location>
    <ligand>
        <name>L-glutamine</name>
        <dbReference type="ChEBI" id="CHEBI:58359"/>
    </ligand>
</feature>
<dbReference type="HAMAP" id="MF_01615">
    <property type="entry name" value="PdxT"/>
    <property type="match status" value="1"/>
</dbReference>